<dbReference type="EMBL" id="KQ421737">
    <property type="protein sequence ID" value="KOF76589.1"/>
    <property type="molecule type" value="Genomic_DNA"/>
</dbReference>
<reference evidence="1" key="1">
    <citation type="submission" date="2015-07" db="EMBL/GenBank/DDBJ databases">
        <title>MeaNS - Measles Nucleotide Surveillance Program.</title>
        <authorList>
            <person name="Tran T."/>
            <person name="Druce J."/>
        </authorList>
    </citation>
    <scope>NUCLEOTIDE SEQUENCE</scope>
    <source>
        <strain evidence="1">UCB-OBI-ISO-001</strain>
        <tissue evidence="1">Gonad</tissue>
    </source>
</reference>
<proteinExistence type="predicted"/>
<evidence type="ECO:0000313" key="1">
    <source>
        <dbReference type="EMBL" id="KOF76589.1"/>
    </source>
</evidence>
<organism evidence="1">
    <name type="scientific">Octopus bimaculoides</name>
    <name type="common">California two-spotted octopus</name>
    <dbReference type="NCBI Taxonomy" id="37653"/>
    <lineage>
        <taxon>Eukaryota</taxon>
        <taxon>Metazoa</taxon>
        <taxon>Spiralia</taxon>
        <taxon>Lophotrochozoa</taxon>
        <taxon>Mollusca</taxon>
        <taxon>Cephalopoda</taxon>
        <taxon>Coleoidea</taxon>
        <taxon>Octopodiformes</taxon>
        <taxon>Octopoda</taxon>
        <taxon>Incirrata</taxon>
        <taxon>Octopodidae</taxon>
        <taxon>Octopus</taxon>
    </lineage>
</organism>
<accession>A0A0L8GI83</accession>
<name>A0A0L8GI83_OCTBM</name>
<gene>
    <name evidence="1" type="ORF">OCBIM_22033150mg</name>
</gene>
<protein>
    <submittedName>
        <fullName evidence="1">Uncharacterized protein</fullName>
    </submittedName>
</protein>
<sequence>MILHSLTVRLINFVFPDLGQLFSSCSAGAFSISPQPTPLIFRHSVTRSSLGVCRGQLIS</sequence>
<dbReference type="AlphaFoldDB" id="A0A0L8GI83"/>